<dbReference type="AlphaFoldDB" id="A0A5B8UFB0"/>
<dbReference type="InterPro" id="IPR049049">
    <property type="entry name" value="Beta-AFase-like_GH127_C"/>
</dbReference>
<dbReference type="KEGG" id="fgg:FSB75_04815"/>
<dbReference type="Pfam" id="PF20737">
    <property type="entry name" value="Glyco_hydro127C"/>
    <property type="match status" value="1"/>
</dbReference>
<evidence type="ECO:0000259" key="2">
    <source>
        <dbReference type="Pfam" id="PF07944"/>
    </source>
</evidence>
<accession>A0A5B8UFB0</accession>
<protein>
    <submittedName>
        <fullName evidence="5">Glycoside hydrolase family 127 protein</fullName>
    </submittedName>
</protein>
<evidence type="ECO:0000256" key="1">
    <source>
        <dbReference type="SAM" id="SignalP"/>
    </source>
</evidence>
<dbReference type="Proteomes" id="UP000321204">
    <property type="component" value="Chromosome"/>
</dbReference>
<feature type="domain" description="Non-reducing end beta-L-arabinofuranosidase-like GH127 middle" evidence="3">
    <location>
        <begin position="440"/>
        <end position="551"/>
    </location>
</feature>
<dbReference type="RefSeq" id="WP_146783588.1">
    <property type="nucleotide sequence ID" value="NZ_BAABIO010000006.1"/>
</dbReference>
<keyword evidence="1" id="KW-0732">Signal</keyword>
<feature type="domain" description="Non-reducing end beta-L-arabinofuranosidase-like GH127 C-terminal" evidence="4">
    <location>
        <begin position="554"/>
        <end position="658"/>
    </location>
</feature>
<feature type="domain" description="Non-reducing end beta-L-arabinofuranosidase-like GH127 catalytic" evidence="2">
    <location>
        <begin position="33"/>
        <end position="429"/>
    </location>
</feature>
<name>A0A5B8UFB0_9BACT</name>
<gene>
    <name evidence="5" type="ORF">FSB75_04815</name>
</gene>
<dbReference type="PANTHER" id="PTHR43465:SF2">
    <property type="entry name" value="DUF1680 DOMAIN PROTEIN (AFU_ORTHOLOGUE AFUA_1G08910)"/>
    <property type="match status" value="1"/>
</dbReference>
<dbReference type="EMBL" id="CP042433">
    <property type="protein sequence ID" value="QEC55254.1"/>
    <property type="molecule type" value="Genomic_DNA"/>
</dbReference>
<dbReference type="PANTHER" id="PTHR43465">
    <property type="entry name" value="DUF1680 DOMAIN PROTEIN (AFU_ORTHOLOGUE AFUA_1G08910)"/>
    <property type="match status" value="1"/>
</dbReference>
<sequence length="678" mass="75501">MKKIFLIALLNGSMLLASAQQSDYGIQAVNFTKVKLTDKFWLPRLKTNHSVTISASFARCENTGRVKNFEMAAARSGKFCTKFPFDDTDIYKTIEGASYSLSLFPDKKLAAYIDTLIQKIAAAQEPDGYLYTARTIDPAHPHPWSGMQRWEKERELSHELYNSGHLYEAAAAHYYATGKKSLLNVALKNADLVCATFGPDKKHTAPGHEIVEMGLVKLYRIAAKPEYLQTAKFFIEERGHDTHYDPKSKDEWKNGAYWQDNIPVVQQDEAIGHAVRACYLYSGVADVAALTGDRDLLNAIDSIWENMVSKKIYVNGGIGAVPSGERFGDDYELPNATAYNETCAAIANVFWNERMFLLHGDAKYVDVLEKSLYNAVLSGIGLDGKSFFYSNAMQVKDNFSHTALERSRAGWFECSCCPTNLVRLLPSVPGYMYAQKGNDVYVNLFASSTTTFNVHNKPVSIEQQNNYPWDGDLKFIVSPKTSDAFNLLVRVPGWAQNEVLASDLYRFSTADVTKPVIKINGQAIDYTVQKGYALLNRKWEKGDAVEVQLPMKTKLIQATANLKEDAGKVAVERGPLVYCAEGKDNDGKAANILLPASSSFQAEFENNLLNGVTVLKTTAPVLEVKNETSVATVNKPVILIPYYAWANRGEGEMMIWFPSRVKDVDVITVDNKEGSRPK</sequence>
<dbReference type="InterPro" id="IPR049046">
    <property type="entry name" value="Beta-AFase-like_GH127_middle"/>
</dbReference>
<dbReference type="GO" id="GO:0005975">
    <property type="term" value="P:carbohydrate metabolic process"/>
    <property type="evidence" value="ECO:0007669"/>
    <property type="project" value="InterPro"/>
</dbReference>
<evidence type="ECO:0000259" key="3">
    <source>
        <dbReference type="Pfam" id="PF20736"/>
    </source>
</evidence>
<dbReference type="SUPFAM" id="SSF48208">
    <property type="entry name" value="Six-hairpin glycosidases"/>
    <property type="match status" value="1"/>
</dbReference>
<evidence type="ECO:0000313" key="5">
    <source>
        <dbReference type="EMBL" id="QEC55254.1"/>
    </source>
</evidence>
<organism evidence="5 6">
    <name type="scientific">Flavisolibacter ginsenosidimutans</name>
    <dbReference type="NCBI Taxonomy" id="661481"/>
    <lineage>
        <taxon>Bacteria</taxon>
        <taxon>Pseudomonadati</taxon>
        <taxon>Bacteroidota</taxon>
        <taxon>Chitinophagia</taxon>
        <taxon>Chitinophagales</taxon>
        <taxon>Chitinophagaceae</taxon>
        <taxon>Flavisolibacter</taxon>
    </lineage>
</organism>
<feature type="signal peptide" evidence="1">
    <location>
        <begin position="1"/>
        <end position="19"/>
    </location>
</feature>
<reference evidence="5 6" key="1">
    <citation type="journal article" date="2015" name="Int. J. Syst. Evol. Microbiol.">
        <title>Flavisolibacter ginsenosidimutans sp. nov., with ginsenoside-converting activity isolated from soil used for cultivating ginseng.</title>
        <authorList>
            <person name="Zhao Y."/>
            <person name="Liu Q."/>
            <person name="Kang M.S."/>
            <person name="Jin F."/>
            <person name="Yu H."/>
            <person name="Im W.T."/>
        </authorList>
    </citation>
    <scope>NUCLEOTIDE SEQUENCE [LARGE SCALE GENOMIC DNA]</scope>
    <source>
        <strain evidence="5 6">Gsoil 636</strain>
    </source>
</reference>
<dbReference type="Pfam" id="PF20736">
    <property type="entry name" value="Glyco_hydro127M"/>
    <property type="match status" value="1"/>
</dbReference>
<dbReference type="InterPro" id="IPR012878">
    <property type="entry name" value="Beta-AFase-like_GH127_cat"/>
</dbReference>
<evidence type="ECO:0000313" key="6">
    <source>
        <dbReference type="Proteomes" id="UP000321204"/>
    </source>
</evidence>
<dbReference type="Pfam" id="PF07944">
    <property type="entry name" value="Beta-AFase-like_GH127_cat"/>
    <property type="match status" value="1"/>
</dbReference>
<proteinExistence type="predicted"/>
<evidence type="ECO:0000259" key="4">
    <source>
        <dbReference type="Pfam" id="PF20737"/>
    </source>
</evidence>
<keyword evidence="6" id="KW-1185">Reference proteome</keyword>
<dbReference type="InterPro" id="IPR049174">
    <property type="entry name" value="Beta-AFase-like"/>
</dbReference>
<keyword evidence="5" id="KW-0378">Hydrolase</keyword>
<dbReference type="InterPro" id="IPR008928">
    <property type="entry name" value="6-hairpin_glycosidase_sf"/>
</dbReference>
<dbReference type="GO" id="GO:0016787">
    <property type="term" value="F:hydrolase activity"/>
    <property type="evidence" value="ECO:0007669"/>
    <property type="project" value="UniProtKB-KW"/>
</dbReference>
<dbReference type="OrthoDB" id="9757939at2"/>
<feature type="chain" id="PRO_5022852288" evidence="1">
    <location>
        <begin position="20"/>
        <end position="678"/>
    </location>
</feature>